<sequence length="794" mass="79263">MDWLPRSPSAYSGSSQPLSAESVASVADGSGCSVDGNGVDAENDGFNAETDDVESDLDDDVLWTVVLSSLPQFSASAPPRTPVAASASLPSFIDTPGLSSSYLADPRVDGPASRHPPRRRGADTDAPFSLSRAEEDATAWVASARSALASAAAHTADVERSLGVIADAAGGIADRARALAVGLSAAAAAAAAARARTAHAAAVADRLAVVARAVSLPAALAADVWGAPVGGAAFVTALATLEGKVAALAGSPTLPPLGIGAGGAVSGVGADANDSGLVAETAAAASVAEVAPKVRLLVHHAASRAEAVATARVADLASTPSSGRPAAVAALATVAPHVAFLARVSSPAAARVSSAYATAASRYHLDVLPRYATALASQWRRAERARDAATCGERGGKGEVPPLVMTPPPSGTGVVAFPRRWGELVGWTTDLRDEGRGGGILASLGRTGRGGSPSAASTDPFGLDESRSTRAAAAAITPAVAVATLGDPNGISPDLLLDDLVRSVGKALLDVVATESPFCHAVFGSSSPMGAVRPQGCGGSLGRGSGGRGSRGPGDSPINSFLPRLVASVTPRLLCCLRASIDGATDVLGVALAWEATARQRATAALATCSSTPAVACASTAALLDVYFRDVEGALQYRLSVLLDVHVRALAAIDGRTLFRGDGSVSPPASAALAAVMDGHVVAYLDVLLSRERFRELAQLADAATWRPAVATAAGDRRVCEGDDLPTVDGAEALSPTSVMGTAAGPPPAPPRCTKGRVPPPPGLGGAFAPSPLPPDAVAALLGEGLLLSATWAL</sequence>
<reference evidence="1" key="1">
    <citation type="submission" date="2019-11" db="EMBL/GenBank/DDBJ databases">
        <title>Nori genome reveals adaptations in red seaweeds to the harsh intertidal environment.</title>
        <authorList>
            <person name="Wang D."/>
            <person name="Mao Y."/>
        </authorList>
    </citation>
    <scope>NUCLEOTIDE SEQUENCE</scope>
    <source>
        <tissue evidence="1">Gametophyte</tissue>
    </source>
</reference>
<dbReference type="EMBL" id="CM020620">
    <property type="protein sequence ID" value="KAK1868371.1"/>
    <property type="molecule type" value="Genomic_DNA"/>
</dbReference>
<proteinExistence type="predicted"/>
<keyword evidence="2" id="KW-1185">Reference proteome</keyword>
<accession>A0ACC3CF24</accession>
<evidence type="ECO:0000313" key="2">
    <source>
        <dbReference type="Proteomes" id="UP000798662"/>
    </source>
</evidence>
<dbReference type="Proteomes" id="UP000798662">
    <property type="component" value="Chromosome 3"/>
</dbReference>
<name>A0ACC3CF24_PYRYE</name>
<evidence type="ECO:0000313" key="1">
    <source>
        <dbReference type="EMBL" id="KAK1868371.1"/>
    </source>
</evidence>
<gene>
    <name evidence="1" type="ORF">I4F81_010860</name>
</gene>
<comment type="caution">
    <text evidence="1">The sequence shown here is derived from an EMBL/GenBank/DDBJ whole genome shotgun (WGS) entry which is preliminary data.</text>
</comment>
<organism evidence="1 2">
    <name type="scientific">Pyropia yezoensis</name>
    <name type="common">Susabi-nori</name>
    <name type="synonym">Porphyra yezoensis</name>
    <dbReference type="NCBI Taxonomy" id="2788"/>
    <lineage>
        <taxon>Eukaryota</taxon>
        <taxon>Rhodophyta</taxon>
        <taxon>Bangiophyceae</taxon>
        <taxon>Bangiales</taxon>
        <taxon>Bangiaceae</taxon>
        <taxon>Pyropia</taxon>
    </lineage>
</organism>
<protein>
    <submittedName>
        <fullName evidence="1">Uncharacterized protein</fullName>
    </submittedName>
</protein>